<dbReference type="SUPFAM" id="SSF51905">
    <property type="entry name" value="FAD/NAD(P)-binding domain"/>
    <property type="match status" value="1"/>
</dbReference>
<proteinExistence type="predicted"/>
<reference evidence="2" key="1">
    <citation type="submission" date="2016-11" db="EMBL/GenBank/DDBJ databases">
        <authorList>
            <person name="Varghese N."/>
            <person name="Submissions S."/>
        </authorList>
    </citation>
    <scope>NUCLEOTIDE SEQUENCE [LARGE SCALE GENOMIC DNA]</scope>
    <source>
        <strain evidence="2">DSM 44671</strain>
    </source>
</reference>
<dbReference type="RefSeq" id="WP_072477839.1">
    <property type="nucleotide sequence ID" value="NZ_FPJG01000006.1"/>
</dbReference>
<dbReference type="Gene3D" id="3.50.50.60">
    <property type="entry name" value="FAD/NAD(P)-binding domain"/>
    <property type="match status" value="1"/>
</dbReference>
<name>A0A1K1RXX4_9PSEU</name>
<dbReference type="EMBL" id="FPJG01000006">
    <property type="protein sequence ID" value="SFW76639.1"/>
    <property type="molecule type" value="Genomic_DNA"/>
</dbReference>
<protein>
    <submittedName>
        <fullName evidence="1">NAD(P)-binding Rossmann-like domain-containing protein</fullName>
    </submittedName>
</protein>
<accession>A0A1K1RXX4</accession>
<dbReference type="OrthoDB" id="20837at2"/>
<evidence type="ECO:0000313" key="1">
    <source>
        <dbReference type="EMBL" id="SFW76639.1"/>
    </source>
</evidence>
<evidence type="ECO:0000313" key="2">
    <source>
        <dbReference type="Proteomes" id="UP000182740"/>
    </source>
</evidence>
<dbReference type="Pfam" id="PF13450">
    <property type="entry name" value="NAD_binding_8"/>
    <property type="match status" value="1"/>
</dbReference>
<organism evidence="1 2">
    <name type="scientific">Amycolatopsis australiensis</name>
    <dbReference type="NCBI Taxonomy" id="546364"/>
    <lineage>
        <taxon>Bacteria</taxon>
        <taxon>Bacillati</taxon>
        <taxon>Actinomycetota</taxon>
        <taxon>Actinomycetes</taxon>
        <taxon>Pseudonocardiales</taxon>
        <taxon>Pseudonocardiaceae</taxon>
        <taxon>Amycolatopsis</taxon>
    </lineage>
</organism>
<keyword evidence="2" id="KW-1185">Reference proteome</keyword>
<dbReference type="AlphaFoldDB" id="A0A1K1RXX4"/>
<gene>
    <name evidence="1" type="ORF">SAMN04489730_4166</name>
</gene>
<dbReference type="Proteomes" id="UP000182740">
    <property type="component" value="Unassembled WGS sequence"/>
</dbReference>
<dbReference type="STRING" id="546364.SAMN04489730_4166"/>
<sequence>METTGERIGVIGSGVAGLTAADLLHRKYEVLLFETDARPGGHAHMPSAHGGTAGVDAQRGNLVRGRYLRMLAEVKRFHRQAKRLPAAKDTGDVTLGAFLAIGGYSRWFVDRAGGGEIRDDAGTPHHVVVATHADQALALPADPTRAEREVLGAFRYSAGEARLYTDTSVLPPPAGARAGWNYRAPVCGAAVRTPESVAAHRTLPEPNDGVLACAGACRGRGFHEDGCSSGARAAESLGVTW</sequence>
<dbReference type="InterPro" id="IPR036188">
    <property type="entry name" value="FAD/NAD-bd_sf"/>
</dbReference>